<accession>A0A0G4EK48</accession>
<evidence type="ECO:0000313" key="3">
    <source>
        <dbReference type="Proteomes" id="UP000041254"/>
    </source>
</evidence>
<reference evidence="2 3" key="1">
    <citation type="submission" date="2014-11" db="EMBL/GenBank/DDBJ databases">
        <authorList>
            <person name="Zhu J."/>
            <person name="Qi W."/>
            <person name="Song R."/>
        </authorList>
    </citation>
    <scope>NUCLEOTIDE SEQUENCE [LARGE SCALE GENOMIC DNA]</scope>
</reference>
<keyword evidence="1" id="KW-0812">Transmembrane</keyword>
<dbReference type="InParanoid" id="A0A0G4EK48"/>
<keyword evidence="1" id="KW-0472">Membrane</keyword>
<dbReference type="PhylomeDB" id="A0A0G4EK48"/>
<dbReference type="Proteomes" id="UP000041254">
    <property type="component" value="Unassembled WGS sequence"/>
</dbReference>
<dbReference type="VEuPathDB" id="CryptoDB:Vbra_7731"/>
<evidence type="ECO:0000256" key="1">
    <source>
        <dbReference type="SAM" id="Phobius"/>
    </source>
</evidence>
<protein>
    <submittedName>
        <fullName evidence="2">Uncharacterized protein</fullName>
    </submittedName>
</protein>
<keyword evidence="3" id="KW-1185">Reference proteome</keyword>
<keyword evidence="1" id="KW-1133">Transmembrane helix</keyword>
<gene>
    <name evidence="2" type="ORF">Vbra_7731</name>
</gene>
<feature type="transmembrane region" description="Helical" evidence="1">
    <location>
        <begin position="138"/>
        <end position="161"/>
    </location>
</feature>
<dbReference type="AlphaFoldDB" id="A0A0G4EK48"/>
<sequence>MVSRSVDVDEQLRVATCGYTAFFVLFAILVPLSLPGWRESHQRVFLQDGHAEVAQRYGLRYYRLSMEIVGEGSAVRCRPHVIEGSPVWKEPQELQECVGGDTSCDCWASHSFLIDQSTAEGDDKAAAMWRKYKRAGTSVYIAIGGVLPLLVIVGGIFLAAAV</sequence>
<name>A0A0G4EK48_VITBC</name>
<feature type="transmembrane region" description="Helical" evidence="1">
    <location>
        <begin position="12"/>
        <end position="34"/>
    </location>
</feature>
<dbReference type="EMBL" id="CDMY01000256">
    <property type="protein sequence ID" value="CEL97810.1"/>
    <property type="molecule type" value="Genomic_DNA"/>
</dbReference>
<organism evidence="2 3">
    <name type="scientific">Vitrella brassicaformis (strain CCMP3155)</name>
    <dbReference type="NCBI Taxonomy" id="1169540"/>
    <lineage>
        <taxon>Eukaryota</taxon>
        <taxon>Sar</taxon>
        <taxon>Alveolata</taxon>
        <taxon>Colpodellida</taxon>
        <taxon>Vitrellaceae</taxon>
        <taxon>Vitrella</taxon>
    </lineage>
</organism>
<evidence type="ECO:0000313" key="2">
    <source>
        <dbReference type="EMBL" id="CEL97810.1"/>
    </source>
</evidence>
<proteinExistence type="predicted"/>